<proteinExistence type="predicted"/>
<keyword evidence="2" id="KW-1185">Reference proteome</keyword>
<organism evidence="1 2">
    <name type="scientific">Lophiotrema nucula</name>
    <dbReference type="NCBI Taxonomy" id="690887"/>
    <lineage>
        <taxon>Eukaryota</taxon>
        <taxon>Fungi</taxon>
        <taxon>Dikarya</taxon>
        <taxon>Ascomycota</taxon>
        <taxon>Pezizomycotina</taxon>
        <taxon>Dothideomycetes</taxon>
        <taxon>Pleosporomycetidae</taxon>
        <taxon>Pleosporales</taxon>
        <taxon>Lophiotremataceae</taxon>
        <taxon>Lophiotrema</taxon>
    </lineage>
</organism>
<accession>A0A6A5YLK3</accession>
<evidence type="ECO:0000313" key="1">
    <source>
        <dbReference type="EMBL" id="KAF2107207.1"/>
    </source>
</evidence>
<protein>
    <submittedName>
        <fullName evidence="1">Uncharacterized protein</fullName>
    </submittedName>
</protein>
<dbReference type="Proteomes" id="UP000799770">
    <property type="component" value="Unassembled WGS sequence"/>
</dbReference>
<reference evidence="1" key="1">
    <citation type="journal article" date="2020" name="Stud. Mycol.">
        <title>101 Dothideomycetes genomes: a test case for predicting lifestyles and emergence of pathogens.</title>
        <authorList>
            <person name="Haridas S."/>
            <person name="Albert R."/>
            <person name="Binder M."/>
            <person name="Bloem J."/>
            <person name="Labutti K."/>
            <person name="Salamov A."/>
            <person name="Andreopoulos B."/>
            <person name="Baker S."/>
            <person name="Barry K."/>
            <person name="Bills G."/>
            <person name="Bluhm B."/>
            <person name="Cannon C."/>
            <person name="Castanera R."/>
            <person name="Culley D."/>
            <person name="Daum C."/>
            <person name="Ezra D."/>
            <person name="Gonzalez J."/>
            <person name="Henrissat B."/>
            <person name="Kuo A."/>
            <person name="Liang C."/>
            <person name="Lipzen A."/>
            <person name="Lutzoni F."/>
            <person name="Magnuson J."/>
            <person name="Mondo S."/>
            <person name="Nolan M."/>
            <person name="Ohm R."/>
            <person name="Pangilinan J."/>
            <person name="Park H.-J."/>
            <person name="Ramirez L."/>
            <person name="Alfaro M."/>
            <person name="Sun H."/>
            <person name="Tritt A."/>
            <person name="Yoshinaga Y."/>
            <person name="Zwiers L.-H."/>
            <person name="Turgeon B."/>
            <person name="Goodwin S."/>
            <person name="Spatafora J."/>
            <person name="Crous P."/>
            <person name="Grigoriev I."/>
        </authorList>
    </citation>
    <scope>NUCLEOTIDE SEQUENCE</scope>
    <source>
        <strain evidence="1">CBS 627.86</strain>
    </source>
</reference>
<name>A0A6A5YLK3_9PLEO</name>
<dbReference type="AlphaFoldDB" id="A0A6A5YLK3"/>
<gene>
    <name evidence="1" type="ORF">BDV96DRAFT_307773</name>
</gene>
<evidence type="ECO:0000313" key="2">
    <source>
        <dbReference type="Proteomes" id="UP000799770"/>
    </source>
</evidence>
<sequence>MPACRIWAAYNPHMLQWLEPSRDEVEQFKKDLFKTLARQSRYETVRAKFVYFPARFTQRLTMDLGDEMSQTLDSVDQFQGHPIINPYFDITRTAPAPGLDGDSVWPGSRDQFDGNLYWLDFSQFRINPYFEALLDNLGRTTRGRYEISLSTTESPHILFGSTATQRQGLLQYIGDMYLTQPPCTVVGLYHSRDNRFEDNDVRAADIRLIRRIHNPEGIRVGQILSALAHSVPEVLSNWRSRVDELEERVSNGHWTEDFWNVPNSPSITLLLDNVSMLSDSTDDRDWRHLVDNDEVGDLPDPPSLCAHVTRPAYLISTPFRDKRQEEWMPREMFEPMKSEIRGPINWNR</sequence>
<dbReference type="EMBL" id="ML977356">
    <property type="protein sequence ID" value="KAF2107207.1"/>
    <property type="molecule type" value="Genomic_DNA"/>
</dbReference>
<dbReference type="OrthoDB" id="3801272at2759"/>